<name>A0A7Y6A1P7_9CELL</name>
<keyword evidence="2 5" id="KW-0812">Transmembrane</keyword>
<protein>
    <submittedName>
        <fullName evidence="7">O-antigen ligase family protein</fullName>
    </submittedName>
</protein>
<keyword evidence="7" id="KW-0436">Ligase</keyword>
<organism evidence="7 8">
    <name type="scientific">Cellulomonas humilata</name>
    <dbReference type="NCBI Taxonomy" id="144055"/>
    <lineage>
        <taxon>Bacteria</taxon>
        <taxon>Bacillati</taxon>
        <taxon>Actinomycetota</taxon>
        <taxon>Actinomycetes</taxon>
        <taxon>Micrococcales</taxon>
        <taxon>Cellulomonadaceae</taxon>
        <taxon>Cellulomonas</taxon>
    </lineage>
</organism>
<feature type="domain" description="O-antigen ligase-related" evidence="6">
    <location>
        <begin position="235"/>
        <end position="365"/>
    </location>
</feature>
<feature type="transmembrane region" description="Helical" evidence="5">
    <location>
        <begin position="354"/>
        <end position="378"/>
    </location>
</feature>
<feature type="transmembrane region" description="Helical" evidence="5">
    <location>
        <begin position="84"/>
        <end position="103"/>
    </location>
</feature>
<keyword evidence="8" id="KW-1185">Reference proteome</keyword>
<feature type="transmembrane region" description="Helical" evidence="5">
    <location>
        <begin position="204"/>
        <end position="224"/>
    </location>
</feature>
<proteinExistence type="predicted"/>
<feature type="transmembrane region" description="Helical" evidence="5">
    <location>
        <begin position="110"/>
        <end position="133"/>
    </location>
</feature>
<dbReference type="PANTHER" id="PTHR37422:SF23">
    <property type="entry name" value="TEICHURONIC ACID BIOSYNTHESIS PROTEIN TUAE"/>
    <property type="match status" value="1"/>
</dbReference>
<evidence type="ECO:0000256" key="5">
    <source>
        <dbReference type="SAM" id="Phobius"/>
    </source>
</evidence>
<keyword evidence="4 5" id="KW-0472">Membrane</keyword>
<reference evidence="7 8" key="1">
    <citation type="submission" date="2020-05" db="EMBL/GenBank/DDBJ databases">
        <title>Genome Sequencing of Type Strains.</title>
        <authorList>
            <person name="Lemaire J.F."/>
            <person name="Inderbitzin P."/>
            <person name="Gregorio O.A."/>
            <person name="Collins S.B."/>
            <person name="Wespe N."/>
            <person name="Knight-Connoni V."/>
        </authorList>
    </citation>
    <scope>NUCLEOTIDE SEQUENCE [LARGE SCALE GENOMIC DNA]</scope>
    <source>
        <strain evidence="7 8">ATCC 25174</strain>
    </source>
</reference>
<feature type="transmembrane region" description="Helical" evidence="5">
    <location>
        <begin position="164"/>
        <end position="184"/>
    </location>
</feature>
<dbReference type="InterPro" id="IPR007016">
    <property type="entry name" value="O-antigen_ligase-rel_domated"/>
</dbReference>
<evidence type="ECO:0000256" key="3">
    <source>
        <dbReference type="ARBA" id="ARBA00022989"/>
    </source>
</evidence>
<dbReference type="AlphaFoldDB" id="A0A7Y6A1P7"/>
<sequence>MTTPGLSSAVVSARAALADRTVPFVVVGLTAALVGAGWVGGLPSVVLIAFATLPLVIVFGYRVALLGLTVILVLRALVDSSGGPTISAGVAAGVIGLSVFVLVRSPSWPVRVLVIALALFASAAAGSATYGAAETYGEAVRVLSLVAVAVVTINAPGTVTFGRVTGVVQLIGVVPALVALLQFVTGTGTPSAGVLRSTGTLSQANSAAALFALCAIATFARLLAGGRRKWLDGGLLVVFLVALVTTASVGGFLTVLVMVIVYLLVEAGRRMHRVVLGMLAIVVVVAATVNSEIGAARFSEFSGGTQDNSLGWRFQAWGKVLAAWHEHPVFGNGLGATTSGIILKSIPHNEYVRMLAEVGLVGLAAVSLLAVWYAVAMVRRLGTGAPRKVVALGIAVLVGSMVNAVAANTMLYTVAFMATVYVLAACWRMARETPLPDAVPASGAAPASEPVRHRVTA</sequence>
<accession>A0A7Y6A1P7</accession>
<evidence type="ECO:0000256" key="4">
    <source>
        <dbReference type="ARBA" id="ARBA00023136"/>
    </source>
</evidence>
<dbReference type="InterPro" id="IPR051533">
    <property type="entry name" value="WaaL-like"/>
</dbReference>
<dbReference type="EMBL" id="JABMCI010000056">
    <property type="protein sequence ID" value="NUU16864.1"/>
    <property type="molecule type" value="Genomic_DNA"/>
</dbReference>
<dbReference type="RefSeq" id="WP_175346745.1">
    <property type="nucleotide sequence ID" value="NZ_JABMCI010000056.1"/>
</dbReference>
<evidence type="ECO:0000256" key="2">
    <source>
        <dbReference type="ARBA" id="ARBA00022692"/>
    </source>
</evidence>
<feature type="transmembrane region" description="Helical" evidence="5">
    <location>
        <begin position="271"/>
        <end position="289"/>
    </location>
</feature>
<dbReference type="Pfam" id="PF04932">
    <property type="entry name" value="Wzy_C"/>
    <property type="match status" value="1"/>
</dbReference>
<evidence type="ECO:0000256" key="1">
    <source>
        <dbReference type="ARBA" id="ARBA00004141"/>
    </source>
</evidence>
<feature type="transmembrane region" description="Helical" evidence="5">
    <location>
        <begin position="390"/>
        <end position="423"/>
    </location>
</feature>
<comment type="caution">
    <text evidence="7">The sequence shown here is derived from an EMBL/GenBank/DDBJ whole genome shotgun (WGS) entry which is preliminary data.</text>
</comment>
<evidence type="ECO:0000259" key="6">
    <source>
        <dbReference type="Pfam" id="PF04932"/>
    </source>
</evidence>
<evidence type="ECO:0000313" key="7">
    <source>
        <dbReference type="EMBL" id="NUU16864.1"/>
    </source>
</evidence>
<comment type="subcellular location">
    <subcellularLocation>
        <location evidence="1">Membrane</location>
        <topology evidence="1">Multi-pass membrane protein</topology>
    </subcellularLocation>
</comment>
<keyword evidence="3 5" id="KW-1133">Transmembrane helix</keyword>
<evidence type="ECO:0000313" key="8">
    <source>
        <dbReference type="Proteomes" id="UP000565724"/>
    </source>
</evidence>
<gene>
    <name evidence="7" type="ORF">HP550_06320</name>
</gene>
<dbReference type="GO" id="GO:0016874">
    <property type="term" value="F:ligase activity"/>
    <property type="evidence" value="ECO:0007669"/>
    <property type="project" value="UniProtKB-KW"/>
</dbReference>
<feature type="transmembrane region" description="Helical" evidence="5">
    <location>
        <begin position="28"/>
        <end position="52"/>
    </location>
</feature>
<dbReference type="GO" id="GO:0016020">
    <property type="term" value="C:membrane"/>
    <property type="evidence" value="ECO:0007669"/>
    <property type="project" value="UniProtKB-SubCell"/>
</dbReference>
<dbReference type="Proteomes" id="UP000565724">
    <property type="component" value="Unassembled WGS sequence"/>
</dbReference>
<dbReference type="PANTHER" id="PTHR37422">
    <property type="entry name" value="TEICHURONIC ACID BIOSYNTHESIS PROTEIN TUAE"/>
    <property type="match status" value="1"/>
</dbReference>
<feature type="transmembrane region" description="Helical" evidence="5">
    <location>
        <begin position="236"/>
        <end position="265"/>
    </location>
</feature>